<name>A0A5S4TDY2_STRPY</name>
<feature type="non-terminal residue" evidence="1">
    <location>
        <position position="44"/>
    </location>
</feature>
<sequence length="44" mass="4981">MPITKHEIPLLEFDSDPSAVIMPTHEGLDIQLPPKCVYAFLEDE</sequence>
<organism evidence="1 2">
    <name type="scientific">Streptococcus pyogenes</name>
    <dbReference type="NCBI Taxonomy" id="1314"/>
    <lineage>
        <taxon>Bacteria</taxon>
        <taxon>Bacillati</taxon>
        <taxon>Bacillota</taxon>
        <taxon>Bacilli</taxon>
        <taxon>Lactobacillales</taxon>
        <taxon>Streptococcaceae</taxon>
        <taxon>Streptococcus</taxon>
    </lineage>
</organism>
<protein>
    <submittedName>
        <fullName evidence="1">Phosphorylase</fullName>
    </submittedName>
</protein>
<dbReference type="EMBL" id="SJLI01000142">
    <property type="protein sequence ID" value="TYK93004.1"/>
    <property type="molecule type" value="Genomic_DNA"/>
</dbReference>
<accession>A0A5S4TDY2</accession>
<reference evidence="1 2" key="1">
    <citation type="submission" date="2019-02" db="EMBL/GenBank/DDBJ databases">
        <title>Novel genomic isolates of S. pyogenes and S. dysgalactiae subsp. equisimilis associated to necrotising fasciitis (NSTI).</title>
        <authorList>
            <person name="Barrantes I."/>
        </authorList>
    </citation>
    <scope>NUCLEOTIDE SEQUENCE [LARGE SCALE GENOMIC DNA]</scope>
    <source>
        <strain evidence="1 2">SPY5003</strain>
    </source>
</reference>
<comment type="caution">
    <text evidence="1">The sequence shown here is derived from an EMBL/GenBank/DDBJ whole genome shotgun (WGS) entry which is preliminary data.</text>
</comment>
<gene>
    <name evidence="1" type="ORF">E0F67_09765</name>
</gene>
<dbReference type="Proteomes" id="UP000325300">
    <property type="component" value="Unassembled WGS sequence"/>
</dbReference>
<dbReference type="AlphaFoldDB" id="A0A5S4TDY2"/>
<proteinExistence type="predicted"/>
<evidence type="ECO:0000313" key="1">
    <source>
        <dbReference type="EMBL" id="TYK93004.1"/>
    </source>
</evidence>
<evidence type="ECO:0000313" key="2">
    <source>
        <dbReference type="Proteomes" id="UP000325300"/>
    </source>
</evidence>